<evidence type="ECO:0000313" key="2">
    <source>
        <dbReference type="EMBL" id="KAK3771336.1"/>
    </source>
</evidence>
<accession>A0AAE0ZLZ4</accession>
<evidence type="ECO:0000313" key="3">
    <source>
        <dbReference type="Proteomes" id="UP001283361"/>
    </source>
</evidence>
<feature type="region of interest" description="Disordered" evidence="1">
    <location>
        <begin position="130"/>
        <end position="155"/>
    </location>
</feature>
<organism evidence="2 3">
    <name type="scientific">Elysia crispata</name>
    <name type="common">lettuce slug</name>
    <dbReference type="NCBI Taxonomy" id="231223"/>
    <lineage>
        <taxon>Eukaryota</taxon>
        <taxon>Metazoa</taxon>
        <taxon>Spiralia</taxon>
        <taxon>Lophotrochozoa</taxon>
        <taxon>Mollusca</taxon>
        <taxon>Gastropoda</taxon>
        <taxon>Heterobranchia</taxon>
        <taxon>Euthyneura</taxon>
        <taxon>Panpulmonata</taxon>
        <taxon>Sacoglossa</taxon>
        <taxon>Placobranchoidea</taxon>
        <taxon>Plakobranchidae</taxon>
        <taxon>Elysia</taxon>
    </lineage>
</organism>
<feature type="compositionally biased region" description="Low complexity" evidence="1">
    <location>
        <begin position="51"/>
        <end position="64"/>
    </location>
</feature>
<protein>
    <submittedName>
        <fullName evidence="2">Uncharacterized protein</fullName>
    </submittedName>
</protein>
<feature type="compositionally biased region" description="Polar residues" evidence="1">
    <location>
        <begin position="65"/>
        <end position="74"/>
    </location>
</feature>
<dbReference type="Proteomes" id="UP001283361">
    <property type="component" value="Unassembled WGS sequence"/>
</dbReference>
<gene>
    <name evidence="2" type="ORF">RRG08_024292</name>
</gene>
<name>A0AAE0ZLZ4_9GAST</name>
<dbReference type="AlphaFoldDB" id="A0AAE0ZLZ4"/>
<feature type="region of interest" description="Disordered" evidence="1">
    <location>
        <begin position="34"/>
        <end position="84"/>
    </location>
</feature>
<proteinExistence type="predicted"/>
<evidence type="ECO:0000256" key="1">
    <source>
        <dbReference type="SAM" id="MobiDB-lite"/>
    </source>
</evidence>
<reference evidence="2" key="1">
    <citation type="journal article" date="2023" name="G3 (Bethesda)">
        <title>A reference genome for the long-term kleptoplast-retaining sea slug Elysia crispata morphotype clarki.</title>
        <authorList>
            <person name="Eastman K.E."/>
            <person name="Pendleton A.L."/>
            <person name="Shaikh M.A."/>
            <person name="Suttiyut T."/>
            <person name="Ogas R."/>
            <person name="Tomko P."/>
            <person name="Gavelis G."/>
            <person name="Widhalm J.R."/>
            <person name="Wisecaver J.H."/>
        </authorList>
    </citation>
    <scope>NUCLEOTIDE SEQUENCE</scope>
    <source>
        <strain evidence="2">ECLA1</strain>
    </source>
</reference>
<dbReference type="EMBL" id="JAWDGP010003757">
    <property type="protein sequence ID" value="KAK3771336.1"/>
    <property type="molecule type" value="Genomic_DNA"/>
</dbReference>
<sequence length="213" mass="23996">MASNIRKAGSALRKSFRHRRYLSLELDETIYTESSPQRGNYRKTNEDSKCRSSTSSSPISASQNNPNETLSNRTTIKRGASMTQSMREAVGTIRQKFRMSTRRLTRLQSQTPPGRAGKRRHTLNGKDVKMFSPFGIETPKRTDGSGPKSCLSTETPTRLRREVEALTSNMQALSALTPNTLHARARARRDPPLTNGSLKTPRANRRRITTEIY</sequence>
<comment type="caution">
    <text evidence="2">The sequence shown here is derived from an EMBL/GenBank/DDBJ whole genome shotgun (WGS) entry which is preliminary data.</text>
</comment>
<keyword evidence="3" id="KW-1185">Reference proteome</keyword>